<dbReference type="AlphaFoldDB" id="A0A1I0IFV6"/>
<gene>
    <name evidence="3" type="ORF">SAMN05421676_11261</name>
</gene>
<feature type="chain" id="PRO_5039728341" description="Lipoprotein" evidence="2">
    <location>
        <begin position="24"/>
        <end position="342"/>
    </location>
</feature>
<proteinExistence type="predicted"/>
<evidence type="ECO:0000256" key="1">
    <source>
        <dbReference type="SAM" id="MobiDB-lite"/>
    </source>
</evidence>
<evidence type="ECO:0000313" key="3">
    <source>
        <dbReference type="EMBL" id="SET95820.1"/>
    </source>
</evidence>
<evidence type="ECO:0008006" key="5">
    <source>
        <dbReference type="Google" id="ProtNLM"/>
    </source>
</evidence>
<reference evidence="4" key="1">
    <citation type="submission" date="2016-10" db="EMBL/GenBank/DDBJ databases">
        <authorList>
            <person name="Varghese N."/>
            <person name="Submissions S."/>
        </authorList>
    </citation>
    <scope>NUCLEOTIDE SEQUENCE [LARGE SCALE GENOMIC DNA]</scope>
    <source>
        <strain evidence="4">CGMCC 1.3566</strain>
    </source>
</reference>
<organism evidence="3 4">
    <name type="scientific">Salinibacillus kushneri</name>
    <dbReference type="NCBI Taxonomy" id="237682"/>
    <lineage>
        <taxon>Bacteria</taxon>
        <taxon>Bacillati</taxon>
        <taxon>Bacillota</taxon>
        <taxon>Bacilli</taxon>
        <taxon>Bacillales</taxon>
        <taxon>Bacillaceae</taxon>
        <taxon>Salinibacillus</taxon>
    </lineage>
</organism>
<dbReference type="EMBL" id="FOHJ01000012">
    <property type="protein sequence ID" value="SET95820.1"/>
    <property type="molecule type" value="Genomic_DNA"/>
</dbReference>
<feature type="region of interest" description="Disordered" evidence="1">
    <location>
        <begin position="31"/>
        <end position="68"/>
    </location>
</feature>
<accession>A0A1I0IFV6</accession>
<evidence type="ECO:0000256" key="2">
    <source>
        <dbReference type="SAM" id="SignalP"/>
    </source>
</evidence>
<keyword evidence="2" id="KW-0732">Signal</keyword>
<dbReference type="Proteomes" id="UP000199095">
    <property type="component" value="Unassembled WGS sequence"/>
</dbReference>
<dbReference type="PROSITE" id="PS51257">
    <property type="entry name" value="PROKAR_LIPOPROTEIN"/>
    <property type="match status" value="1"/>
</dbReference>
<feature type="signal peptide" evidence="2">
    <location>
        <begin position="1"/>
        <end position="23"/>
    </location>
</feature>
<sequence length="342" mass="39478">MVKDYKKALLIGSLVLLCLITVACEDHPFFTNSTTKEKKDNNSPESLNNRQSQREVDEETEPSALQVPAYTHVERPEHFYIQIEPNLLEPVSLNKAFETFQSLEKATKKEVKKELSELGFPDKQKLDNPGAQLNENELSLVYYALTKVKNNQYQNWFNVEESEGFLFGGLYEYTHGAVQVDYVTDPETKEAIFEHYIKVDDPSRSQSPSFFINYLVRDGRVYQIYDPATNSAGNLFPFPFGIAPTRMILPYDVKVGNTWEQEVKVNEETYKMVSEITGKPKDEIHVTSFINGIEGYPDNRYKEEYVLKKGMGIPYEYRSNLTDNMGTDFEFKFVKEQPVQIQ</sequence>
<protein>
    <recommendedName>
        <fullName evidence="5">Lipoprotein</fullName>
    </recommendedName>
</protein>
<evidence type="ECO:0000313" key="4">
    <source>
        <dbReference type="Proteomes" id="UP000199095"/>
    </source>
</evidence>
<name>A0A1I0IFV6_9BACI</name>
<keyword evidence="4" id="KW-1185">Reference proteome</keyword>
<dbReference type="OrthoDB" id="2067411at2"/>
<dbReference type="STRING" id="237682.SAMN05421676_11261"/>